<evidence type="ECO:0000313" key="2">
    <source>
        <dbReference type="EMBL" id="VGO18399.1"/>
    </source>
</evidence>
<keyword evidence="3" id="KW-1185">Reference proteome</keyword>
<dbReference type="AlphaFoldDB" id="A0A6C2UEQ9"/>
<protein>
    <submittedName>
        <fullName evidence="2">Uncharacterized protein</fullName>
    </submittedName>
</protein>
<gene>
    <name evidence="2" type="ORF">SCARR_00451</name>
</gene>
<sequence>MKLIDKYAGALTNLPSSGSGGCHTALLGIANLGVLAGLTEEQIHRDLHNAAHGSRHISDNEIIAATQKARQENQPLENGAGYHPRPISRKSKPRVKPEYRDRLIERGSGVSEQDITNASPVPLNNDQATHAYQLLNSLYSPDDHLFIGTKYDTDVKTVHEWEGIISASGPAALPHYIPNPVSGLQRPARLLVQDSITSGRVD</sequence>
<dbReference type="EMBL" id="CAAHFH010000001">
    <property type="protein sequence ID" value="VGO18399.1"/>
    <property type="molecule type" value="Genomic_DNA"/>
</dbReference>
<organism evidence="2 3">
    <name type="scientific">Pontiella sulfatireligans</name>
    <dbReference type="NCBI Taxonomy" id="2750658"/>
    <lineage>
        <taxon>Bacteria</taxon>
        <taxon>Pseudomonadati</taxon>
        <taxon>Kiritimatiellota</taxon>
        <taxon>Kiritimatiellia</taxon>
        <taxon>Kiritimatiellales</taxon>
        <taxon>Pontiellaceae</taxon>
        <taxon>Pontiella</taxon>
    </lineage>
</organism>
<name>A0A6C2UEQ9_9BACT</name>
<evidence type="ECO:0000313" key="3">
    <source>
        <dbReference type="Proteomes" id="UP000346198"/>
    </source>
</evidence>
<reference evidence="2 3" key="1">
    <citation type="submission" date="2019-04" db="EMBL/GenBank/DDBJ databases">
        <authorList>
            <person name="Van Vliet M D."/>
        </authorList>
    </citation>
    <scope>NUCLEOTIDE SEQUENCE [LARGE SCALE GENOMIC DNA]</scope>
    <source>
        <strain evidence="2 3">F21</strain>
    </source>
</reference>
<accession>A0A6C2UEQ9</accession>
<feature type="region of interest" description="Disordered" evidence="1">
    <location>
        <begin position="71"/>
        <end position="96"/>
    </location>
</feature>
<dbReference type="Proteomes" id="UP000346198">
    <property type="component" value="Unassembled WGS sequence"/>
</dbReference>
<proteinExistence type="predicted"/>
<dbReference type="RefSeq" id="WP_136059886.1">
    <property type="nucleotide sequence ID" value="NZ_CAAHFH010000001.1"/>
</dbReference>
<dbReference type="PROSITE" id="PS51257">
    <property type="entry name" value="PROKAR_LIPOPROTEIN"/>
    <property type="match status" value="1"/>
</dbReference>
<evidence type="ECO:0000256" key="1">
    <source>
        <dbReference type="SAM" id="MobiDB-lite"/>
    </source>
</evidence>